<reference evidence="4 5" key="1">
    <citation type="submission" date="2014-07" db="EMBL/GenBank/DDBJ databases">
        <title>Draft Genome Sequence of Gephyronic Acid Producer, Cystobacter violaceus Strain Cb vi76.</title>
        <authorList>
            <person name="Stevens D.C."/>
            <person name="Young J."/>
            <person name="Carmichael R."/>
            <person name="Tan J."/>
            <person name="Taylor R.E."/>
        </authorList>
    </citation>
    <scope>NUCLEOTIDE SEQUENCE [LARGE SCALE GENOMIC DNA]</scope>
    <source>
        <strain evidence="4 5">Cb vi76</strain>
    </source>
</reference>
<dbReference type="Pfam" id="PF11741">
    <property type="entry name" value="AMIN"/>
    <property type="match status" value="2"/>
</dbReference>
<feature type="compositionally biased region" description="Low complexity" evidence="1">
    <location>
        <begin position="243"/>
        <end position="252"/>
    </location>
</feature>
<sequence>MKAILVVVLACVMVPTLALAQEGQAPGNLNTITGVNVTGGRVEIVGTKKPNFTTFTMTDPPRLVIDISEAVFSGVKEEIAVGNGTITGIRTASYGSDESSIARVLIGYEREVETDIQASGNTLVVTIAGSGGTAVAERPGATAPAGTAPATTPGTTAEQAAVAARTDRQQQENAAAQSTAAAQDRQQQEKAAAQSTAAAQAERQQQEKAAAQAAAAAQAEAEAQRQAQARAEADRKAQEEAAKVAAQQAQQAEQRRLQEERAAKEAAAAAEKKRQQDEARAAAEAKKQQAAEEKARRESEAQAAAAEKKRQQDEARAAAEAKKQQAAEEREAKLEEARAAAEERRRQQAEARQARVAQAERPRQAPAQGDSADVSSRSKVMTLVGFRPAPSGSRVFVRTNEPVSYNVTEGNKEVVLELENTRISESNNTRSLNTSFFDTAVVSVDADPGPSRTVRVAIKLKEQVQFETRQNGNEVSIEFQSPSSR</sequence>
<feature type="signal peptide" evidence="2">
    <location>
        <begin position="1"/>
        <end position="20"/>
    </location>
</feature>
<keyword evidence="2" id="KW-0732">Signal</keyword>
<dbReference type="Gene3D" id="2.60.40.3500">
    <property type="match status" value="2"/>
</dbReference>
<feature type="region of interest" description="Disordered" evidence="1">
    <location>
        <begin position="134"/>
        <end position="377"/>
    </location>
</feature>
<feature type="domain" description="AMIN" evidence="3">
    <location>
        <begin position="38"/>
        <end position="125"/>
    </location>
</feature>
<evidence type="ECO:0000259" key="3">
    <source>
        <dbReference type="Pfam" id="PF11741"/>
    </source>
</evidence>
<feature type="compositionally biased region" description="Low complexity" evidence="1">
    <location>
        <begin position="139"/>
        <end position="157"/>
    </location>
</feature>
<feature type="compositionally biased region" description="Basic and acidic residues" evidence="1">
    <location>
        <begin position="231"/>
        <end position="242"/>
    </location>
</feature>
<feature type="domain" description="AMIN" evidence="3">
    <location>
        <begin position="386"/>
        <end position="476"/>
    </location>
</feature>
<dbReference type="Proteomes" id="UP000028547">
    <property type="component" value="Unassembled WGS sequence"/>
</dbReference>
<evidence type="ECO:0000256" key="2">
    <source>
        <dbReference type="SAM" id="SignalP"/>
    </source>
</evidence>
<evidence type="ECO:0000313" key="5">
    <source>
        <dbReference type="Proteomes" id="UP000028547"/>
    </source>
</evidence>
<gene>
    <name evidence="4" type="ORF">Q664_30695</name>
</gene>
<evidence type="ECO:0000313" key="4">
    <source>
        <dbReference type="EMBL" id="KFA90084.1"/>
    </source>
</evidence>
<proteinExistence type="predicted"/>
<feature type="compositionally biased region" description="Low complexity" evidence="1">
    <location>
        <begin position="171"/>
        <end position="230"/>
    </location>
</feature>
<organism evidence="4 5">
    <name type="scientific">Archangium violaceum Cb vi76</name>
    <dbReference type="NCBI Taxonomy" id="1406225"/>
    <lineage>
        <taxon>Bacteria</taxon>
        <taxon>Pseudomonadati</taxon>
        <taxon>Myxococcota</taxon>
        <taxon>Myxococcia</taxon>
        <taxon>Myxococcales</taxon>
        <taxon>Cystobacterineae</taxon>
        <taxon>Archangiaceae</taxon>
        <taxon>Archangium</taxon>
    </lineage>
</organism>
<name>A0A084SNP9_9BACT</name>
<feature type="compositionally biased region" description="Basic and acidic residues" evidence="1">
    <location>
        <begin position="253"/>
        <end position="363"/>
    </location>
</feature>
<protein>
    <recommendedName>
        <fullName evidence="3">AMIN domain-containing protein</fullName>
    </recommendedName>
</protein>
<evidence type="ECO:0000256" key="1">
    <source>
        <dbReference type="SAM" id="MobiDB-lite"/>
    </source>
</evidence>
<dbReference type="AlphaFoldDB" id="A0A084SNP9"/>
<accession>A0A084SNP9</accession>
<dbReference type="InterPro" id="IPR021731">
    <property type="entry name" value="AMIN_dom"/>
</dbReference>
<dbReference type="EMBL" id="JPMI01000223">
    <property type="protein sequence ID" value="KFA90084.1"/>
    <property type="molecule type" value="Genomic_DNA"/>
</dbReference>
<feature type="chain" id="PRO_5001781480" description="AMIN domain-containing protein" evidence="2">
    <location>
        <begin position="21"/>
        <end position="485"/>
    </location>
</feature>
<comment type="caution">
    <text evidence="4">The sequence shown here is derived from an EMBL/GenBank/DDBJ whole genome shotgun (WGS) entry which is preliminary data.</text>
</comment>